<feature type="region of interest" description="Disordered" evidence="1">
    <location>
        <begin position="46"/>
        <end position="78"/>
    </location>
</feature>
<evidence type="ECO:0000313" key="2">
    <source>
        <dbReference type="EMBL" id="ETN83032.1"/>
    </source>
</evidence>
<dbReference type="EMBL" id="KI658313">
    <property type="protein sequence ID" value="ETN83032.1"/>
    <property type="molecule type" value="Genomic_DNA"/>
</dbReference>
<organism evidence="2 3">
    <name type="scientific">Necator americanus</name>
    <name type="common">Human hookworm</name>
    <dbReference type="NCBI Taxonomy" id="51031"/>
    <lineage>
        <taxon>Eukaryota</taxon>
        <taxon>Metazoa</taxon>
        <taxon>Ecdysozoa</taxon>
        <taxon>Nematoda</taxon>
        <taxon>Chromadorea</taxon>
        <taxon>Rhabditida</taxon>
        <taxon>Rhabditina</taxon>
        <taxon>Rhabditomorpha</taxon>
        <taxon>Strongyloidea</taxon>
        <taxon>Ancylostomatidae</taxon>
        <taxon>Bunostominae</taxon>
        <taxon>Necator</taxon>
    </lineage>
</organism>
<protein>
    <submittedName>
        <fullName evidence="2">Uncharacterized protein</fullName>
    </submittedName>
</protein>
<keyword evidence="3" id="KW-1185">Reference proteome</keyword>
<dbReference type="KEGG" id="nai:NECAME_01831"/>
<gene>
    <name evidence="2" type="ORF">NECAME_01831</name>
</gene>
<proteinExistence type="predicted"/>
<evidence type="ECO:0000256" key="1">
    <source>
        <dbReference type="SAM" id="MobiDB-lite"/>
    </source>
</evidence>
<sequence>MRIEQWKRRILPENHLPVPIWLLIITLDGSEEASRGCRGEEPFVDGEAAVQNSIVPVESDSSEDVDGYDERDDAEEET</sequence>
<dbReference type="Proteomes" id="UP000053676">
    <property type="component" value="Unassembled WGS sequence"/>
</dbReference>
<accession>W2TPU3</accession>
<name>W2TPU3_NECAM</name>
<feature type="compositionally biased region" description="Acidic residues" evidence="1">
    <location>
        <begin position="60"/>
        <end position="78"/>
    </location>
</feature>
<reference evidence="3" key="1">
    <citation type="journal article" date="2014" name="Nat. Genet.">
        <title>Genome of the human hookworm Necator americanus.</title>
        <authorList>
            <person name="Tang Y.T."/>
            <person name="Gao X."/>
            <person name="Rosa B.A."/>
            <person name="Abubucker S."/>
            <person name="Hallsworth-Pepin K."/>
            <person name="Martin J."/>
            <person name="Tyagi R."/>
            <person name="Heizer E."/>
            <person name="Zhang X."/>
            <person name="Bhonagiri-Palsikar V."/>
            <person name="Minx P."/>
            <person name="Warren W.C."/>
            <person name="Wang Q."/>
            <person name="Zhan B."/>
            <person name="Hotez P.J."/>
            <person name="Sternberg P.W."/>
            <person name="Dougall A."/>
            <person name="Gaze S.T."/>
            <person name="Mulvenna J."/>
            <person name="Sotillo J."/>
            <person name="Ranganathan S."/>
            <person name="Rabelo E.M."/>
            <person name="Wilson R.K."/>
            <person name="Felgner P.L."/>
            <person name="Bethony J."/>
            <person name="Hawdon J.M."/>
            <person name="Gasser R.B."/>
            <person name="Loukas A."/>
            <person name="Mitreva M."/>
        </authorList>
    </citation>
    <scope>NUCLEOTIDE SEQUENCE [LARGE SCALE GENOMIC DNA]</scope>
</reference>
<dbReference type="AlphaFoldDB" id="W2TPU3"/>
<evidence type="ECO:0000313" key="3">
    <source>
        <dbReference type="Proteomes" id="UP000053676"/>
    </source>
</evidence>